<keyword evidence="3" id="KW-1185">Reference proteome</keyword>
<dbReference type="PANTHER" id="PTHR31087:SF161">
    <property type="entry name" value="TUBBY C 2 FAMILY PROTEIN"/>
    <property type="match status" value="1"/>
</dbReference>
<dbReference type="Gene3D" id="2.40.160.200">
    <property type="entry name" value="LURP1-related"/>
    <property type="match status" value="1"/>
</dbReference>
<name>A0ABV7YLQ4_9ACTN</name>
<dbReference type="InterPro" id="IPR025659">
    <property type="entry name" value="Tubby-like_C"/>
</dbReference>
<dbReference type="InterPro" id="IPR038595">
    <property type="entry name" value="LOR_sf"/>
</dbReference>
<protein>
    <submittedName>
        <fullName evidence="2">LURP-one-related/scramblase family protein</fullName>
    </submittedName>
</protein>
<sequence length="160" mass="17775">MRFQMQQKFFSFGDFTITDEAGNDAFAVDCHAFVIGKELSLNDLSGRELAFIKKPAFSFSETYDISRDGELLATIHKPALQFFKHSFEIEGPDANGLSVEGDFFELEYTFARNGTTVAQASKEYFSFSDSYGVDIADGEDPVLILATCVVIDMACHSDND</sequence>
<dbReference type="SUPFAM" id="SSF54518">
    <property type="entry name" value="Tubby C-terminal domain-like"/>
    <property type="match status" value="1"/>
</dbReference>
<dbReference type="PANTHER" id="PTHR31087">
    <property type="match status" value="1"/>
</dbReference>
<comment type="similarity">
    <text evidence="1">Belongs to the LOR family.</text>
</comment>
<dbReference type="EMBL" id="JBHRZH010000036">
    <property type="protein sequence ID" value="MFC3764904.1"/>
    <property type="molecule type" value="Genomic_DNA"/>
</dbReference>
<dbReference type="Proteomes" id="UP001595699">
    <property type="component" value="Unassembled WGS sequence"/>
</dbReference>
<dbReference type="Pfam" id="PF04525">
    <property type="entry name" value="LOR"/>
    <property type="match status" value="1"/>
</dbReference>
<evidence type="ECO:0000313" key="3">
    <source>
        <dbReference type="Proteomes" id="UP001595699"/>
    </source>
</evidence>
<proteinExistence type="inferred from homology"/>
<dbReference type="InterPro" id="IPR007612">
    <property type="entry name" value="LOR"/>
</dbReference>
<reference evidence="3" key="1">
    <citation type="journal article" date="2019" name="Int. J. Syst. Evol. Microbiol.">
        <title>The Global Catalogue of Microorganisms (GCM) 10K type strain sequencing project: providing services to taxonomists for standard genome sequencing and annotation.</title>
        <authorList>
            <consortium name="The Broad Institute Genomics Platform"/>
            <consortium name="The Broad Institute Genome Sequencing Center for Infectious Disease"/>
            <person name="Wu L."/>
            <person name="Ma J."/>
        </authorList>
    </citation>
    <scope>NUCLEOTIDE SEQUENCE [LARGE SCALE GENOMIC DNA]</scope>
    <source>
        <strain evidence="3">CGMCC 4.7241</strain>
    </source>
</reference>
<organism evidence="2 3">
    <name type="scientific">Tenggerimyces flavus</name>
    <dbReference type="NCBI Taxonomy" id="1708749"/>
    <lineage>
        <taxon>Bacteria</taxon>
        <taxon>Bacillati</taxon>
        <taxon>Actinomycetota</taxon>
        <taxon>Actinomycetes</taxon>
        <taxon>Propionibacteriales</taxon>
        <taxon>Nocardioidaceae</taxon>
        <taxon>Tenggerimyces</taxon>
    </lineage>
</organism>
<gene>
    <name evidence="2" type="ORF">ACFOUW_28980</name>
</gene>
<accession>A0ABV7YLQ4</accession>
<evidence type="ECO:0000313" key="2">
    <source>
        <dbReference type="EMBL" id="MFC3764904.1"/>
    </source>
</evidence>
<dbReference type="RefSeq" id="WP_205119400.1">
    <property type="nucleotide sequence ID" value="NZ_JAFBCM010000001.1"/>
</dbReference>
<evidence type="ECO:0000256" key="1">
    <source>
        <dbReference type="ARBA" id="ARBA00005437"/>
    </source>
</evidence>
<comment type="caution">
    <text evidence="2">The sequence shown here is derived from an EMBL/GenBank/DDBJ whole genome shotgun (WGS) entry which is preliminary data.</text>
</comment>